<dbReference type="AlphaFoldDB" id="A0A835LQ45"/>
<feature type="region of interest" description="Disordered" evidence="1">
    <location>
        <begin position="37"/>
        <end position="57"/>
    </location>
</feature>
<evidence type="ECO:0000313" key="3">
    <source>
        <dbReference type="Proteomes" id="UP000631114"/>
    </source>
</evidence>
<organism evidence="2 3">
    <name type="scientific">Coptis chinensis</name>
    <dbReference type="NCBI Taxonomy" id="261450"/>
    <lineage>
        <taxon>Eukaryota</taxon>
        <taxon>Viridiplantae</taxon>
        <taxon>Streptophyta</taxon>
        <taxon>Embryophyta</taxon>
        <taxon>Tracheophyta</taxon>
        <taxon>Spermatophyta</taxon>
        <taxon>Magnoliopsida</taxon>
        <taxon>Ranunculales</taxon>
        <taxon>Ranunculaceae</taxon>
        <taxon>Coptidoideae</taxon>
        <taxon>Coptis</taxon>
    </lineage>
</organism>
<protein>
    <submittedName>
        <fullName evidence="2">Uncharacterized protein</fullName>
    </submittedName>
</protein>
<gene>
    <name evidence="2" type="ORF">IFM89_038833</name>
</gene>
<keyword evidence="3" id="KW-1185">Reference proteome</keyword>
<proteinExistence type="predicted"/>
<evidence type="ECO:0000313" key="2">
    <source>
        <dbReference type="EMBL" id="KAF9603923.1"/>
    </source>
</evidence>
<dbReference type="EMBL" id="JADFTS010000006">
    <property type="protein sequence ID" value="KAF9603923.1"/>
    <property type="molecule type" value="Genomic_DNA"/>
</dbReference>
<comment type="caution">
    <text evidence="2">The sequence shown here is derived from an EMBL/GenBank/DDBJ whole genome shotgun (WGS) entry which is preliminary data.</text>
</comment>
<name>A0A835LQ45_9MAGN</name>
<reference evidence="2 3" key="1">
    <citation type="submission" date="2020-10" db="EMBL/GenBank/DDBJ databases">
        <title>The Coptis chinensis genome and diversification of protoberbering-type alkaloids.</title>
        <authorList>
            <person name="Wang B."/>
            <person name="Shu S."/>
            <person name="Song C."/>
            <person name="Liu Y."/>
        </authorList>
    </citation>
    <scope>NUCLEOTIDE SEQUENCE [LARGE SCALE GENOMIC DNA]</scope>
    <source>
        <strain evidence="2">HL-2020</strain>
        <tissue evidence="2">Leaf</tissue>
    </source>
</reference>
<sequence>MEDQSRRHDILNGSSGSMIGLKENGFVLKPVPDNASVGRCLPNITGGKELPSPEPTEHMARVLSTTDDGSETELENPIKQVTNGVEGKENYGLSKSIFVEENKNGDGDVVKEKPNLSENTIRNVDGKLELFVNGELIVQWPEVENIMANEKLVEIASANPKRAKW</sequence>
<accession>A0A835LQ45</accession>
<dbReference type="Proteomes" id="UP000631114">
    <property type="component" value="Unassembled WGS sequence"/>
</dbReference>
<evidence type="ECO:0000256" key="1">
    <source>
        <dbReference type="SAM" id="MobiDB-lite"/>
    </source>
</evidence>